<gene>
    <name evidence="13" type="primary">ctaA</name>
    <name evidence="13" type="ORF">GCM10011425_07700</name>
</gene>
<comment type="pathway">
    <text evidence="11">Porphyrin-containing compound metabolism.</text>
</comment>
<dbReference type="EMBL" id="BMDO01000001">
    <property type="protein sequence ID" value="GGI49558.1"/>
    <property type="molecule type" value="Genomic_DNA"/>
</dbReference>
<dbReference type="GO" id="GO:0016491">
    <property type="term" value="F:oxidoreductase activity"/>
    <property type="evidence" value="ECO:0007669"/>
    <property type="project" value="UniProtKB-KW"/>
</dbReference>
<dbReference type="GO" id="GO:0046872">
    <property type="term" value="F:metal ion binding"/>
    <property type="evidence" value="ECO:0007669"/>
    <property type="project" value="UniProtKB-KW"/>
</dbReference>
<feature type="transmembrane region" description="Helical" evidence="12">
    <location>
        <begin position="321"/>
        <end position="339"/>
    </location>
</feature>
<dbReference type="Proteomes" id="UP000662074">
    <property type="component" value="Unassembled WGS sequence"/>
</dbReference>
<keyword evidence="2" id="KW-1003">Cell membrane</keyword>
<evidence type="ECO:0000313" key="13">
    <source>
        <dbReference type="EMBL" id="GGI49558.1"/>
    </source>
</evidence>
<protein>
    <submittedName>
        <fullName evidence="13">Cytochrome oxidase assembly protein</fullName>
    </submittedName>
</protein>
<evidence type="ECO:0000256" key="9">
    <source>
        <dbReference type="ARBA" id="ARBA00023136"/>
    </source>
</evidence>
<keyword evidence="4" id="KW-0479">Metal-binding</keyword>
<keyword evidence="10" id="KW-1015">Disulfide bond</keyword>
<dbReference type="GO" id="GO:0006784">
    <property type="term" value="P:heme A biosynthetic process"/>
    <property type="evidence" value="ECO:0007669"/>
    <property type="project" value="InterPro"/>
</dbReference>
<keyword evidence="7" id="KW-0408">Iron</keyword>
<evidence type="ECO:0000256" key="2">
    <source>
        <dbReference type="ARBA" id="ARBA00022475"/>
    </source>
</evidence>
<organism evidence="13 14">
    <name type="scientific">Mucilaginibacter galii</name>
    <dbReference type="NCBI Taxonomy" id="2005073"/>
    <lineage>
        <taxon>Bacteria</taxon>
        <taxon>Pseudomonadati</taxon>
        <taxon>Bacteroidota</taxon>
        <taxon>Sphingobacteriia</taxon>
        <taxon>Sphingobacteriales</taxon>
        <taxon>Sphingobacteriaceae</taxon>
        <taxon>Mucilaginibacter</taxon>
    </lineage>
</organism>
<sequence length="352" mass="39690">MNNTNKARFRKTNLITIVLLFVLILAGGVVRSSGSGMGCPDWPKCFGRYIPPTDASELPADYKQSYVAKRAAKNQKFAKTLDVFGYTDLARRIRQDKSILTPEEFNVARTWTEYINRLVGVVAGFGLLLSAWFSFSYWAESKAITLLSVFNLLLVGFQGWLGSIVVSTNLVDWIVTVHMLLALVILAICIYTYHLAKVQNKPLIDTKPLIRIIAIAAVALSVVQITFGTEVREKVDEVADYFQGGYRDQWVKKAGEVFTNHRDTAVIVVVINVMLYALLRRNFNRHSLQQQLMSFIFLMIMMQMGVGVALSYWALPPVAQAAHIVLASLIFGAQFYLLLNFRRSAKYTEVRK</sequence>
<feature type="transmembrane region" description="Helical" evidence="12">
    <location>
        <begin position="146"/>
        <end position="167"/>
    </location>
</feature>
<name>A0A917J6D3_9SPHI</name>
<dbReference type="InterPro" id="IPR050450">
    <property type="entry name" value="COX15/CtaA_HemeA_synthase"/>
</dbReference>
<evidence type="ECO:0000256" key="10">
    <source>
        <dbReference type="ARBA" id="ARBA00023157"/>
    </source>
</evidence>
<keyword evidence="14" id="KW-1185">Reference proteome</keyword>
<dbReference type="InterPro" id="IPR003780">
    <property type="entry name" value="COX15/CtaA_fam"/>
</dbReference>
<proteinExistence type="predicted"/>
<evidence type="ECO:0000256" key="4">
    <source>
        <dbReference type="ARBA" id="ARBA00022723"/>
    </source>
</evidence>
<feature type="transmembrane region" description="Helical" evidence="12">
    <location>
        <begin position="295"/>
        <end position="315"/>
    </location>
</feature>
<reference evidence="13" key="1">
    <citation type="journal article" date="2014" name="Int. J. Syst. Evol. Microbiol.">
        <title>Complete genome sequence of Corynebacterium casei LMG S-19264T (=DSM 44701T), isolated from a smear-ripened cheese.</title>
        <authorList>
            <consortium name="US DOE Joint Genome Institute (JGI-PGF)"/>
            <person name="Walter F."/>
            <person name="Albersmeier A."/>
            <person name="Kalinowski J."/>
            <person name="Ruckert C."/>
        </authorList>
    </citation>
    <scope>NUCLEOTIDE SEQUENCE</scope>
    <source>
        <strain evidence="13">CCM 8711</strain>
    </source>
</reference>
<comment type="caution">
    <text evidence="13">The sequence shown here is derived from an EMBL/GenBank/DDBJ whole genome shotgun (WGS) entry which is preliminary data.</text>
</comment>
<evidence type="ECO:0000256" key="3">
    <source>
        <dbReference type="ARBA" id="ARBA00022692"/>
    </source>
</evidence>
<dbReference type="GO" id="GO:0016020">
    <property type="term" value="C:membrane"/>
    <property type="evidence" value="ECO:0007669"/>
    <property type="project" value="UniProtKB-SubCell"/>
</dbReference>
<evidence type="ECO:0000256" key="11">
    <source>
        <dbReference type="ARBA" id="ARBA00023444"/>
    </source>
</evidence>
<feature type="transmembrane region" description="Helical" evidence="12">
    <location>
        <begin position="173"/>
        <end position="196"/>
    </location>
</feature>
<keyword evidence="8" id="KW-0350">Heme biosynthesis</keyword>
<evidence type="ECO:0000256" key="8">
    <source>
        <dbReference type="ARBA" id="ARBA00023133"/>
    </source>
</evidence>
<evidence type="ECO:0000256" key="12">
    <source>
        <dbReference type="SAM" id="Phobius"/>
    </source>
</evidence>
<dbReference type="PANTHER" id="PTHR35457:SF1">
    <property type="entry name" value="HEME A SYNTHASE"/>
    <property type="match status" value="1"/>
</dbReference>
<evidence type="ECO:0000256" key="5">
    <source>
        <dbReference type="ARBA" id="ARBA00022989"/>
    </source>
</evidence>
<keyword evidence="5 12" id="KW-1133">Transmembrane helix</keyword>
<accession>A0A917J6D3</accession>
<evidence type="ECO:0000256" key="6">
    <source>
        <dbReference type="ARBA" id="ARBA00023002"/>
    </source>
</evidence>
<feature type="transmembrane region" description="Helical" evidence="12">
    <location>
        <begin position="208"/>
        <end position="227"/>
    </location>
</feature>
<comment type="subcellular location">
    <subcellularLocation>
        <location evidence="1">Membrane</location>
        <topology evidence="1">Multi-pass membrane protein</topology>
    </subcellularLocation>
</comment>
<dbReference type="AlphaFoldDB" id="A0A917J6D3"/>
<keyword evidence="6" id="KW-0560">Oxidoreductase</keyword>
<evidence type="ECO:0000256" key="1">
    <source>
        <dbReference type="ARBA" id="ARBA00004141"/>
    </source>
</evidence>
<reference evidence="13" key="2">
    <citation type="submission" date="2020-09" db="EMBL/GenBank/DDBJ databases">
        <authorList>
            <person name="Sun Q."/>
            <person name="Sedlacek I."/>
        </authorList>
    </citation>
    <scope>NUCLEOTIDE SEQUENCE</scope>
    <source>
        <strain evidence="13">CCM 8711</strain>
    </source>
</reference>
<keyword evidence="3 12" id="KW-0812">Transmembrane</keyword>
<evidence type="ECO:0000313" key="14">
    <source>
        <dbReference type="Proteomes" id="UP000662074"/>
    </source>
</evidence>
<keyword evidence="9 12" id="KW-0472">Membrane</keyword>
<evidence type="ECO:0000256" key="7">
    <source>
        <dbReference type="ARBA" id="ARBA00023004"/>
    </source>
</evidence>
<dbReference type="PANTHER" id="PTHR35457">
    <property type="entry name" value="HEME A SYNTHASE"/>
    <property type="match status" value="1"/>
</dbReference>
<dbReference type="RefSeq" id="WP_188413927.1">
    <property type="nucleotide sequence ID" value="NZ_BMDO01000001.1"/>
</dbReference>
<feature type="transmembrane region" description="Helical" evidence="12">
    <location>
        <begin position="265"/>
        <end position="283"/>
    </location>
</feature>
<feature type="transmembrane region" description="Helical" evidence="12">
    <location>
        <begin position="118"/>
        <end position="139"/>
    </location>
</feature>
<dbReference type="Pfam" id="PF02628">
    <property type="entry name" value="COX15-CtaA"/>
    <property type="match status" value="2"/>
</dbReference>